<organism evidence="1 2">
    <name type="scientific">Populus alba</name>
    <name type="common">White poplar</name>
    <dbReference type="NCBI Taxonomy" id="43335"/>
    <lineage>
        <taxon>Eukaryota</taxon>
        <taxon>Viridiplantae</taxon>
        <taxon>Streptophyta</taxon>
        <taxon>Embryophyta</taxon>
        <taxon>Tracheophyta</taxon>
        <taxon>Spermatophyta</taxon>
        <taxon>Magnoliopsida</taxon>
        <taxon>eudicotyledons</taxon>
        <taxon>Gunneridae</taxon>
        <taxon>Pentapetalae</taxon>
        <taxon>rosids</taxon>
        <taxon>fabids</taxon>
        <taxon>Malpighiales</taxon>
        <taxon>Salicaceae</taxon>
        <taxon>Saliceae</taxon>
        <taxon>Populus</taxon>
    </lineage>
</organism>
<evidence type="ECO:0000313" key="1">
    <source>
        <dbReference type="EMBL" id="KAL3597262.1"/>
    </source>
</evidence>
<sequence>MGLLPNSYCDDESLVTLNGVMYWFMAYPDFFPEQISAQICTFSIVKEQHRQIPLPSELRNSGTISLTSDLHGHPHSEWLRRLRDDMRVKAGNMRGSVL</sequence>
<proteinExistence type="predicted"/>
<evidence type="ECO:0000313" key="2">
    <source>
        <dbReference type="Proteomes" id="UP000309997"/>
    </source>
</evidence>
<keyword evidence="2" id="KW-1185">Reference proteome</keyword>
<accession>A0ACC4CI08</accession>
<gene>
    <name evidence="1" type="ORF">D5086_008899</name>
</gene>
<dbReference type="EMBL" id="RCHU02000004">
    <property type="protein sequence ID" value="KAL3597262.1"/>
    <property type="molecule type" value="Genomic_DNA"/>
</dbReference>
<dbReference type="Proteomes" id="UP000309997">
    <property type="component" value="Unassembled WGS sequence"/>
</dbReference>
<name>A0ACC4CI08_POPAL</name>
<comment type="caution">
    <text evidence="1">The sequence shown here is derived from an EMBL/GenBank/DDBJ whole genome shotgun (WGS) entry which is preliminary data.</text>
</comment>
<reference evidence="1 2" key="1">
    <citation type="journal article" date="2024" name="Plant Biotechnol. J.">
        <title>Genome and CRISPR/Cas9 system of a widespread forest tree (Populus alba) in the world.</title>
        <authorList>
            <person name="Liu Y.J."/>
            <person name="Jiang P.F."/>
            <person name="Han X.M."/>
            <person name="Li X.Y."/>
            <person name="Wang H.M."/>
            <person name="Wang Y.J."/>
            <person name="Wang X.X."/>
            <person name="Zeng Q.Y."/>
        </authorList>
    </citation>
    <scope>NUCLEOTIDE SEQUENCE [LARGE SCALE GENOMIC DNA]</scope>
    <source>
        <strain evidence="2">cv. PAL-ZL1</strain>
    </source>
</reference>
<protein>
    <submittedName>
        <fullName evidence="1">Uncharacterized protein</fullName>
    </submittedName>
</protein>